<dbReference type="InterPro" id="IPR003347">
    <property type="entry name" value="JmjC_dom"/>
</dbReference>
<feature type="region of interest" description="Disordered" evidence="12">
    <location>
        <begin position="154"/>
        <end position="209"/>
    </location>
</feature>
<dbReference type="PROSITE" id="PS51184">
    <property type="entry name" value="JMJC"/>
    <property type="match status" value="1"/>
</dbReference>
<accession>A0ABD3SF36</accession>
<organism evidence="14 15">
    <name type="scientific">Cyclostephanos tholiformis</name>
    <dbReference type="NCBI Taxonomy" id="382380"/>
    <lineage>
        <taxon>Eukaryota</taxon>
        <taxon>Sar</taxon>
        <taxon>Stramenopiles</taxon>
        <taxon>Ochrophyta</taxon>
        <taxon>Bacillariophyta</taxon>
        <taxon>Coscinodiscophyceae</taxon>
        <taxon>Thalassiosirophycidae</taxon>
        <taxon>Stephanodiscales</taxon>
        <taxon>Stephanodiscaceae</taxon>
        <taxon>Cyclostephanos</taxon>
    </lineage>
</organism>
<dbReference type="SMART" id="SM00558">
    <property type="entry name" value="JmjC"/>
    <property type="match status" value="1"/>
</dbReference>
<dbReference type="EMBL" id="JALLPB020000044">
    <property type="protein sequence ID" value="KAL3823176.1"/>
    <property type="molecule type" value="Genomic_DNA"/>
</dbReference>
<dbReference type="GO" id="GO:0046872">
    <property type="term" value="F:metal ion binding"/>
    <property type="evidence" value="ECO:0007669"/>
    <property type="project" value="UniProtKB-KW"/>
</dbReference>
<evidence type="ECO:0000256" key="4">
    <source>
        <dbReference type="ARBA" id="ARBA00022853"/>
    </source>
</evidence>
<feature type="compositionally biased region" description="Polar residues" evidence="12">
    <location>
        <begin position="200"/>
        <end position="209"/>
    </location>
</feature>
<feature type="compositionally biased region" description="Acidic residues" evidence="12">
    <location>
        <begin position="542"/>
        <end position="558"/>
    </location>
</feature>
<dbReference type="GO" id="GO:0051213">
    <property type="term" value="F:dioxygenase activity"/>
    <property type="evidence" value="ECO:0007669"/>
    <property type="project" value="UniProtKB-KW"/>
</dbReference>
<keyword evidence="5" id="KW-0223">Dioxygenase</keyword>
<evidence type="ECO:0000259" key="13">
    <source>
        <dbReference type="PROSITE" id="PS51184"/>
    </source>
</evidence>
<comment type="caution">
    <text evidence="14">The sequence shown here is derived from an EMBL/GenBank/DDBJ whole genome shotgun (WGS) entry which is preliminary data.</text>
</comment>
<keyword evidence="15" id="KW-1185">Reference proteome</keyword>
<dbReference type="PANTHER" id="PTHR12480">
    <property type="entry name" value="ARGININE DEMETHYLASE AND LYSYL-HYDROXYLASE JMJD"/>
    <property type="match status" value="1"/>
</dbReference>
<feature type="compositionally biased region" description="Basic and acidic residues" evidence="12">
    <location>
        <begin position="569"/>
        <end position="584"/>
    </location>
</feature>
<comment type="similarity">
    <text evidence="11">Belongs to the JMJD6 family.</text>
</comment>
<comment type="cofactor">
    <cofactor evidence="1">
        <name>Fe(2+)</name>
        <dbReference type="ChEBI" id="CHEBI:29033"/>
    </cofactor>
</comment>
<keyword evidence="10" id="KW-0539">Nucleus</keyword>
<feature type="region of interest" description="Disordered" evidence="12">
    <location>
        <begin position="518"/>
        <end position="584"/>
    </location>
</feature>
<dbReference type="Pfam" id="PF13621">
    <property type="entry name" value="Cupin_8"/>
    <property type="match status" value="1"/>
</dbReference>
<feature type="domain" description="JmjC" evidence="13">
    <location>
        <begin position="280"/>
        <end position="473"/>
    </location>
</feature>
<evidence type="ECO:0000256" key="7">
    <source>
        <dbReference type="ARBA" id="ARBA00023004"/>
    </source>
</evidence>
<proteinExistence type="inferred from homology"/>
<keyword evidence="3" id="KW-0479">Metal-binding</keyword>
<dbReference type="AlphaFoldDB" id="A0ABD3SF36"/>
<evidence type="ECO:0000256" key="9">
    <source>
        <dbReference type="ARBA" id="ARBA00023163"/>
    </source>
</evidence>
<evidence type="ECO:0000313" key="15">
    <source>
        <dbReference type="Proteomes" id="UP001530377"/>
    </source>
</evidence>
<feature type="compositionally biased region" description="Basic and acidic residues" evidence="12">
    <location>
        <begin position="532"/>
        <end position="541"/>
    </location>
</feature>
<dbReference type="Gene3D" id="2.60.120.650">
    <property type="entry name" value="Cupin"/>
    <property type="match status" value="1"/>
</dbReference>
<keyword evidence="7" id="KW-0408">Iron</keyword>
<name>A0ABD3SF36_9STRA</name>
<evidence type="ECO:0000256" key="3">
    <source>
        <dbReference type="ARBA" id="ARBA00022723"/>
    </source>
</evidence>
<dbReference type="SUPFAM" id="SSF51197">
    <property type="entry name" value="Clavaminate synthase-like"/>
    <property type="match status" value="1"/>
</dbReference>
<evidence type="ECO:0000256" key="10">
    <source>
        <dbReference type="ARBA" id="ARBA00023242"/>
    </source>
</evidence>
<dbReference type="InterPro" id="IPR041667">
    <property type="entry name" value="Cupin_8"/>
</dbReference>
<gene>
    <name evidence="14" type="ORF">ACHAXA_010060</name>
</gene>
<feature type="compositionally biased region" description="Basic and acidic residues" evidence="12">
    <location>
        <begin position="76"/>
        <end position="90"/>
    </location>
</feature>
<feature type="compositionally biased region" description="Basic and acidic residues" evidence="12">
    <location>
        <begin position="160"/>
        <end position="198"/>
    </location>
</feature>
<dbReference type="PANTHER" id="PTHR12480:SF32">
    <property type="entry name" value="BIFUNCTIONAL ARGININE DEMETHYLASE AND LYSYL-HYDROXYLASE JMJD6"/>
    <property type="match status" value="1"/>
</dbReference>
<evidence type="ECO:0000256" key="2">
    <source>
        <dbReference type="ARBA" id="ARBA00004123"/>
    </source>
</evidence>
<evidence type="ECO:0000256" key="12">
    <source>
        <dbReference type="SAM" id="MobiDB-lite"/>
    </source>
</evidence>
<dbReference type="Proteomes" id="UP001530377">
    <property type="component" value="Unassembled WGS sequence"/>
</dbReference>
<feature type="region of interest" description="Disordered" evidence="12">
    <location>
        <begin position="76"/>
        <end position="106"/>
    </location>
</feature>
<sequence length="584" mass="67505">MGWEESSARAKRLHRPSLRDWERDGLYSSFPAYASNVLDGDLGPYNYFGIVGGGDGNGKLAVMEWSLTAEEARRHGRRDMMRRRDEDRDVGPPGGGTAVGGVEGGGRYERGEVGREMYPVVLDASLLSPREFHERYESRRIPVVIRGILDGMDDGGGDAACRRDHDNDDGGEEKKECHGDRRQGRRRPDDDNYGDDRTSPYANATNAISTTRPRAWPAMRNWSIPSLLTDPLLSGVKFKVGEDDDGNTVRMRLRHFLRYLHDNRDDSPLYIFDATFDECKRARRLLDDYDVPRYFDEDLFKLVGERRRPPYRWFLVGPQRSGTTVHVDPLSTSAWNAVVHGVKRWVLFPPHVPRDVARGRGLVLRGEDDEAVHYFTVILPRMKRRAAAAAAAAAVRGGDNDVGGVEGGGRRNSRDPYANFECYEFTQYPGETVYVPHGWWHAVLNITHTVGITQNYCSRRNFDDVWRATRRGRKKMACKWLRRLEEVHPDLAKRARLLNDADGHVMWEDDPEEQRRWRKKREERERRRKERERKNGKVREEKEEEEEEDNEDDDDDEEERRKKSKSKREKWGDHRTAERRGLGG</sequence>
<evidence type="ECO:0000313" key="14">
    <source>
        <dbReference type="EMBL" id="KAL3823176.1"/>
    </source>
</evidence>
<dbReference type="GO" id="GO:0006325">
    <property type="term" value="P:chromatin organization"/>
    <property type="evidence" value="ECO:0007669"/>
    <property type="project" value="UniProtKB-KW"/>
</dbReference>
<evidence type="ECO:0000256" key="8">
    <source>
        <dbReference type="ARBA" id="ARBA00023015"/>
    </source>
</evidence>
<feature type="compositionally biased region" description="Gly residues" evidence="12">
    <location>
        <begin position="92"/>
        <end position="105"/>
    </location>
</feature>
<evidence type="ECO:0000256" key="5">
    <source>
        <dbReference type="ARBA" id="ARBA00022964"/>
    </source>
</evidence>
<protein>
    <recommendedName>
        <fullName evidence="13">JmjC domain-containing protein</fullName>
    </recommendedName>
</protein>
<evidence type="ECO:0000256" key="6">
    <source>
        <dbReference type="ARBA" id="ARBA00023002"/>
    </source>
</evidence>
<keyword evidence="4" id="KW-0156">Chromatin regulator</keyword>
<dbReference type="InterPro" id="IPR050910">
    <property type="entry name" value="JMJD6_ArgDemeth/LysHydrox"/>
</dbReference>
<evidence type="ECO:0000256" key="1">
    <source>
        <dbReference type="ARBA" id="ARBA00001954"/>
    </source>
</evidence>
<evidence type="ECO:0000256" key="11">
    <source>
        <dbReference type="ARBA" id="ARBA00038068"/>
    </source>
</evidence>
<dbReference type="GO" id="GO:0005634">
    <property type="term" value="C:nucleus"/>
    <property type="evidence" value="ECO:0007669"/>
    <property type="project" value="UniProtKB-SubCell"/>
</dbReference>
<comment type="subcellular location">
    <subcellularLocation>
        <location evidence="2">Nucleus</location>
    </subcellularLocation>
</comment>
<keyword evidence="9" id="KW-0804">Transcription</keyword>
<keyword evidence="8" id="KW-0805">Transcription regulation</keyword>
<reference evidence="14 15" key="1">
    <citation type="submission" date="2024-10" db="EMBL/GenBank/DDBJ databases">
        <title>Updated reference genomes for cyclostephanoid diatoms.</title>
        <authorList>
            <person name="Roberts W.R."/>
            <person name="Alverson A.J."/>
        </authorList>
    </citation>
    <scope>NUCLEOTIDE SEQUENCE [LARGE SCALE GENOMIC DNA]</scope>
    <source>
        <strain evidence="14 15">AJA228-03</strain>
    </source>
</reference>
<keyword evidence="6" id="KW-0560">Oxidoreductase</keyword>
<dbReference type="Gene3D" id="1.20.1280.270">
    <property type="match status" value="1"/>
</dbReference>